<accession>A0AAV1CH80</accession>
<dbReference type="SMART" id="SM00256">
    <property type="entry name" value="FBOX"/>
    <property type="match status" value="1"/>
</dbReference>
<evidence type="ECO:0000313" key="3">
    <source>
        <dbReference type="Proteomes" id="UP001161247"/>
    </source>
</evidence>
<dbReference type="Gene3D" id="1.20.1280.50">
    <property type="match status" value="1"/>
</dbReference>
<dbReference type="InterPro" id="IPR001810">
    <property type="entry name" value="F-box_dom"/>
</dbReference>
<dbReference type="SUPFAM" id="SSF52047">
    <property type="entry name" value="RNI-like"/>
    <property type="match status" value="1"/>
</dbReference>
<dbReference type="InterPro" id="IPR032675">
    <property type="entry name" value="LRR_dom_sf"/>
</dbReference>
<dbReference type="AlphaFoldDB" id="A0AAV1CH80"/>
<sequence>MEGISGNQYLRHLMATVMRRAAVEEPLVSDEANWSDLPRDLLLNIFSKLNELDRIVNIAAVCKSWREAVSDPLFSSTFDMVKCREQTFNRFYELHYPCRRSLLEAVFRCGINLGLANLTTLVFDPLFHVSDSHLLYAAPKCPNLRELVLPDLSDTTDEGLTDAFKHWTQLRSLFVAYDFGSPTVDIFSIAGESCPNLNVLKISTTVLHMGVASEIVTYMPELKLLSMFCTSFVMPDSFKLLLSGLTNLEEVYLAMDKINFTKCPEGCPCVPTILKDGTIMEKTLRLRNCHVCCIQKYDRCVATTMVGAAPLSNIPPS</sequence>
<dbReference type="PROSITE" id="PS50181">
    <property type="entry name" value="FBOX"/>
    <property type="match status" value="1"/>
</dbReference>
<dbReference type="Pfam" id="PF12937">
    <property type="entry name" value="F-box-like"/>
    <property type="match status" value="1"/>
</dbReference>
<dbReference type="PANTHER" id="PTHR38926">
    <property type="entry name" value="F-BOX DOMAIN CONTAINING PROTEIN, EXPRESSED"/>
    <property type="match status" value="1"/>
</dbReference>
<protein>
    <submittedName>
        <fullName evidence="2">OLC1v1029616C1</fullName>
    </submittedName>
</protein>
<gene>
    <name evidence="2" type="ORF">OLC1_LOCUS5267</name>
</gene>
<reference evidence="2" key="1">
    <citation type="submission" date="2023-03" db="EMBL/GenBank/DDBJ databases">
        <authorList>
            <person name="Julca I."/>
        </authorList>
    </citation>
    <scope>NUCLEOTIDE SEQUENCE</scope>
</reference>
<name>A0AAV1CH80_OLDCO</name>
<proteinExistence type="predicted"/>
<organism evidence="2 3">
    <name type="scientific">Oldenlandia corymbosa var. corymbosa</name>
    <dbReference type="NCBI Taxonomy" id="529605"/>
    <lineage>
        <taxon>Eukaryota</taxon>
        <taxon>Viridiplantae</taxon>
        <taxon>Streptophyta</taxon>
        <taxon>Embryophyta</taxon>
        <taxon>Tracheophyta</taxon>
        <taxon>Spermatophyta</taxon>
        <taxon>Magnoliopsida</taxon>
        <taxon>eudicotyledons</taxon>
        <taxon>Gunneridae</taxon>
        <taxon>Pentapetalae</taxon>
        <taxon>asterids</taxon>
        <taxon>lamiids</taxon>
        <taxon>Gentianales</taxon>
        <taxon>Rubiaceae</taxon>
        <taxon>Rubioideae</taxon>
        <taxon>Spermacoceae</taxon>
        <taxon>Hedyotis-Oldenlandia complex</taxon>
        <taxon>Oldenlandia</taxon>
    </lineage>
</organism>
<evidence type="ECO:0000313" key="2">
    <source>
        <dbReference type="EMBL" id="CAI9093988.1"/>
    </source>
</evidence>
<dbReference type="InterPro" id="IPR036047">
    <property type="entry name" value="F-box-like_dom_sf"/>
</dbReference>
<feature type="domain" description="F-box" evidence="1">
    <location>
        <begin position="31"/>
        <end position="81"/>
    </location>
</feature>
<dbReference type="EMBL" id="OX459119">
    <property type="protein sequence ID" value="CAI9093988.1"/>
    <property type="molecule type" value="Genomic_DNA"/>
</dbReference>
<dbReference type="Proteomes" id="UP001161247">
    <property type="component" value="Chromosome 2"/>
</dbReference>
<evidence type="ECO:0000259" key="1">
    <source>
        <dbReference type="PROSITE" id="PS50181"/>
    </source>
</evidence>
<dbReference type="SUPFAM" id="SSF81383">
    <property type="entry name" value="F-box domain"/>
    <property type="match status" value="1"/>
</dbReference>
<dbReference type="Gene3D" id="3.80.10.10">
    <property type="entry name" value="Ribonuclease Inhibitor"/>
    <property type="match status" value="1"/>
</dbReference>
<dbReference type="PANTHER" id="PTHR38926:SF13">
    <property type="entry name" value="F-BOX DOMAIN CONTAINING PROTEIN, EXPRESSED"/>
    <property type="match status" value="1"/>
</dbReference>
<keyword evidence="3" id="KW-1185">Reference proteome</keyword>